<accession>A0A5M9HZT1</accession>
<keyword evidence="2" id="KW-1185">Reference proteome</keyword>
<dbReference type="Proteomes" id="UP000322025">
    <property type="component" value="Unassembled WGS sequence"/>
</dbReference>
<gene>
    <name evidence="1" type="ORF">FNY66_12615</name>
</gene>
<name>A0A5M9HZT1_9FIRM</name>
<dbReference type="OrthoDB" id="1734503at2"/>
<organism evidence="1 2">
    <name type="scientific">Mediterraneibacter catenae</name>
    <dbReference type="NCBI Taxonomy" id="2594882"/>
    <lineage>
        <taxon>Bacteria</taxon>
        <taxon>Bacillati</taxon>
        <taxon>Bacillota</taxon>
        <taxon>Clostridia</taxon>
        <taxon>Lachnospirales</taxon>
        <taxon>Lachnospiraceae</taxon>
        <taxon>Mediterraneibacter</taxon>
    </lineage>
</organism>
<evidence type="ECO:0000313" key="1">
    <source>
        <dbReference type="EMBL" id="KAA8500572.1"/>
    </source>
</evidence>
<dbReference type="RefSeq" id="WP_087151254.1">
    <property type="nucleotide sequence ID" value="NZ_VMSO01000021.1"/>
</dbReference>
<evidence type="ECO:0000313" key="2">
    <source>
        <dbReference type="Proteomes" id="UP000322025"/>
    </source>
</evidence>
<reference evidence="1 2" key="1">
    <citation type="submission" date="2019-07" db="EMBL/GenBank/DDBJ databases">
        <authorList>
            <person name="Wongkuna S."/>
            <person name="Scaria J."/>
        </authorList>
    </citation>
    <scope>NUCLEOTIDE SEQUENCE [LARGE SCALE GENOMIC DNA]</scope>
    <source>
        <strain evidence="1 2">SW178</strain>
    </source>
</reference>
<sequence>MIFRKEVYFTRDMEKYNRAKAALADHGIEYTSKSNPMTNPGRYHGTPFINASAAYEYHLFVARKEEEKAEQVLRSAGVK</sequence>
<comment type="caution">
    <text evidence="1">The sequence shown here is derived from an EMBL/GenBank/DDBJ whole genome shotgun (WGS) entry which is preliminary data.</text>
</comment>
<proteinExistence type="predicted"/>
<protein>
    <submittedName>
        <fullName evidence="1">DUF2007 domain-containing protein</fullName>
    </submittedName>
</protein>
<dbReference type="AlphaFoldDB" id="A0A5M9HZT1"/>
<dbReference type="EMBL" id="VMSO01000021">
    <property type="protein sequence ID" value="KAA8500572.1"/>
    <property type="molecule type" value="Genomic_DNA"/>
</dbReference>